<proteinExistence type="predicted"/>
<dbReference type="EMBL" id="LXQA010245073">
    <property type="protein sequence ID" value="MCI37481.1"/>
    <property type="molecule type" value="Genomic_DNA"/>
</dbReference>
<accession>A0A392RLH1</accession>
<reference evidence="1 2" key="1">
    <citation type="journal article" date="2018" name="Front. Plant Sci.">
        <title>Red Clover (Trifolium pratense) and Zigzag Clover (T. medium) - A Picture of Genomic Similarities and Differences.</title>
        <authorList>
            <person name="Dluhosova J."/>
            <person name="Istvanek J."/>
            <person name="Nedelnik J."/>
            <person name="Repkova J."/>
        </authorList>
    </citation>
    <scope>NUCLEOTIDE SEQUENCE [LARGE SCALE GENOMIC DNA]</scope>
    <source>
        <strain evidence="2">cv. 10/8</strain>
        <tissue evidence="1">Leaf</tissue>
    </source>
</reference>
<dbReference type="AlphaFoldDB" id="A0A392RLH1"/>
<dbReference type="Proteomes" id="UP000265520">
    <property type="component" value="Unassembled WGS sequence"/>
</dbReference>
<organism evidence="1 2">
    <name type="scientific">Trifolium medium</name>
    <dbReference type="NCBI Taxonomy" id="97028"/>
    <lineage>
        <taxon>Eukaryota</taxon>
        <taxon>Viridiplantae</taxon>
        <taxon>Streptophyta</taxon>
        <taxon>Embryophyta</taxon>
        <taxon>Tracheophyta</taxon>
        <taxon>Spermatophyta</taxon>
        <taxon>Magnoliopsida</taxon>
        <taxon>eudicotyledons</taxon>
        <taxon>Gunneridae</taxon>
        <taxon>Pentapetalae</taxon>
        <taxon>rosids</taxon>
        <taxon>fabids</taxon>
        <taxon>Fabales</taxon>
        <taxon>Fabaceae</taxon>
        <taxon>Papilionoideae</taxon>
        <taxon>50 kb inversion clade</taxon>
        <taxon>NPAAA clade</taxon>
        <taxon>Hologalegina</taxon>
        <taxon>IRL clade</taxon>
        <taxon>Trifolieae</taxon>
        <taxon>Trifolium</taxon>
    </lineage>
</organism>
<comment type="caution">
    <text evidence="1">The sequence shown here is derived from an EMBL/GenBank/DDBJ whole genome shotgun (WGS) entry which is preliminary data.</text>
</comment>
<evidence type="ECO:0000313" key="1">
    <source>
        <dbReference type="EMBL" id="MCI37481.1"/>
    </source>
</evidence>
<name>A0A392RLH1_9FABA</name>
<evidence type="ECO:0000313" key="2">
    <source>
        <dbReference type="Proteomes" id="UP000265520"/>
    </source>
</evidence>
<keyword evidence="2" id="KW-1185">Reference proteome</keyword>
<sequence>MHGIADVLRYTKCCGRADLYCGRSAVHAFITAEDWQRNHGGDECNRASEWKSQSFPI</sequence>
<protein>
    <submittedName>
        <fullName evidence="1">Uncharacterized protein</fullName>
    </submittedName>
</protein>